<evidence type="ECO:0000313" key="3">
    <source>
        <dbReference type="Proteomes" id="UP000076502"/>
    </source>
</evidence>
<reference evidence="2 3" key="1">
    <citation type="submission" date="2015-07" db="EMBL/GenBank/DDBJ databases">
        <title>The genome of Dufourea novaeangliae.</title>
        <authorList>
            <person name="Pan H."/>
            <person name="Kapheim K."/>
        </authorList>
    </citation>
    <scope>NUCLEOTIDE SEQUENCE [LARGE SCALE GENOMIC DNA]</scope>
    <source>
        <strain evidence="2">0120121106</strain>
        <tissue evidence="2">Whole body</tissue>
    </source>
</reference>
<keyword evidence="3" id="KW-1185">Reference proteome</keyword>
<name>A0A154PD00_DUFNO</name>
<feature type="compositionally biased region" description="Basic and acidic residues" evidence="1">
    <location>
        <begin position="39"/>
        <end position="57"/>
    </location>
</feature>
<dbReference type="EMBL" id="KQ434875">
    <property type="protein sequence ID" value="KZC09775.1"/>
    <property type="molecule type" value="Genomic_DNA"/>
</dbReference>
<feature type="region of interest" description="Disordered" evidence="1">
    <location>
        <begin position="34"/>
        <end position="57"/>
    </location>
</feature>
<evidence type="ECO:0000256" key="1">
    <source>
        <dbReference type="SAM" id="MobiDB-lite"/>
    </source>
</evidence>
<evidence type="ECO:0000313" key="2">
    <source>
        <dbReference type="EMBL" id="KZC09775.1"/>
    </source>
</evidence>
<sequence length="268" mass="29739">MFRVVGRTNAAATELYISIRRKYVCAIDKRCTPGKARRGTREKDRDRMREREKDRLVDDGESGRNLLLLPVKRIMGPSALYPPPPLRDSFVTPSSEGSLKLHSLQDERMSLSPPEGILSSLPQGFARTISFSASQPPPRAATTTTTLVPIQRPSSTTRVPSWGYGPRKMRLLPTMPAWVHPGDVLLRFPRVSKELWTKKLSGLHIDVQLEVGVFVRKMRREKVKGKGQDELDGRLLGEEEGSGGACERRIERSSVPGAAGENLASSAD</sequence>
<organism evidence="2 3">
    <name type="scientific">Dufourea novaeangliae</name>
    <name type="common">Sweat bee</name>
    <dbReference type="NCBI Taxonomy" id="178035"/>
    <lineage>
        <taxon>Eukaryota</taxon>
        <taxon>Metazoa</taxon>
        <taxon>Ecdysozoa</taxon>
        <taxon>Arthropoda</taxon>
        <taxon>Hexapoda</taxon>
        <taxon>Insecta</taxon>
        <taxon>Pterygota</taxon>
        <taxon>Neoptera</taxon>
        <taxon>Endopterygota</taxon>
        <taxon>Hymenoptera</taxon>
        <taxon>Apocrita</taxon>
        <taxon>Aculeata</taxon>
        <taxon>Apoidea</taxon>
        <taxon>Anthophila</taxon>
        <taxon>Halictidae</taxon>
        <taxon>Rophitinae</taxon>
        <taxon>Dufourea</taxon>
    </lineage>
</organism>
<accession>A0A154PD00</accession>
<feature type="region of interest" description="Disordered" evidence="1">
    <location>
        <begin position="222"/>
        <end position="268"/>
    </location>
</feature>
<feature type="compositionally biased region" description="Basic and acidic residues" evidence="1">
    <location>
        <begin position="224"/>
        <end position="237"/>
    </location>
</feature>
<protein>
    <submittedName>
        <fullName evidence="2">Uncharacterized protein</fullName>
    </submittedName>
</protein>
<dbReference type="AlphaFoldDB" id="A0A154PD00"/>
<dbReference type="Proteomes" id="UP000076502">
    <property type="component" value="Unassembled WGS sequence"/>
</dbReference>
<gene>
    <name evidence="2" type="ORF">WN55_01306</name>
</gene>
<proteinExistence type="predicted"/>